<gene>
    <name evidence="1" type="ORF">I308_100147</name>
</gene>
<keyword evidence="2" id="KW-1185">Reference proteome</keyword>
<evidence type="ECO:0000313" key="1">
    <source>
        <dbReference type="EMBL" id="KAL0255348.1"/>
    </source>
</evidence>
<reference evidence="1" key="1">
    <citation type="submission" date="2015-01" db="EMBL/GenBank/DDBJ databases">
        <authorList>
            <consortium name="The Broad Institute Genomics Platform"/>
            <person name="Cuomo C."/>
            <person name="Litvintseva A."/>
            <person name="Chen Y."/>
            <person name="Heitman J."/>
            <person name="Sun S."/>
            <person name="Springer D."/>
            <person name="Dromer F."/>
            <person name="Young S."/>
            <person name="Zeng Q."/>
            <person name="Gargeya S."/>
            <person name="Abouelleil A."/>
            <person name="Alvarado L."/>
            <person name="Chapman S.B."/>
            <person name="Gainer-Dewar J."/>
            <person name="Goldberg J."/>
            <person name="Griggs A."/>
            <person name="Gujja S."/>
            <person name="Hansen M."/>
            <person name="Howarth C."/>
            <person name="Imamovic A."/>
            <person name="Larimer J."/>
            <person name="Murphy C."/>
            <person name="Naylor J."/>
            <person name="Pearson M."/>
            <person name="Priest M."/>
            <person name="Roberts A."/>
            <person name="Saif S."/>
            <person name="Shea T."/>
            <person name="Sykes S."/>
            <person name="Wortman J."/>
            <person name="Nusbaum C."/>
            <person name="Birren B."/>
        </authorList>
    </citation>
    <scope>NUCLEOTIDE SEQUENCE</scope>
    <source>
        <strain evidence="1">IND107</strain>
    </source>
</reference>
<sequence length="109" mass="11929">MGATKNEDRGLTVDNLHTLAVKRVLPIQESQGHSNRYGDLQVNAETKPSNASFFHSHHDSMTIILAHSSFDILPVPVIQKEGDILFGSSNLGITLPFSPQNLQICLLPP</sequence>
<accession>A0ABR3C3Z0</accession>
<comment type="caution">
    <text evidence="1">The sequence shown here is derived from an EMBL/GenBank/DDBJ whole genome shotgun (WGS) entry which is preliminary data.</text>
</comment>
<proteinExistence type="predicted"/>
<dbReference type="EMBL" id="ATAM02000001">
    <property type="protein sequence ID" value="KAL0255348.1"/>
    <property type="molecule type" value="Genomic_DNA"/>
</dbReference>
<reference evidence="1" key="2">
    <citation type="submission" date="2024-01" db="EMBL/GenBank/DDBJ databases">
        <title>Comparative genomics of Cryptococcus and Kwoniella reveals pathogenesis evolution and contrasting modes of karyotype evolution via chromosome fusion or intercentromeric recombination.</title>
        <authorList>
            <person name="Coelho M.A."/>
            <person name="David-Palma M."/>
            <person name="Shea T."/>
            <person name="Bowers K."/>
            <person name="Mcginley-Smith S."/>
            <person name="Mohammad A.W."/>
            <person name="Gnirke A."/>
            <person name="Yurkov A.M."/>
            <person name="Nowrousian M."/>
            <person name="Sun S."/>
            <person name="Cuomo C.A."/>
            <person name="Heitman J."/>
        </authorList>
    </citation>
    <scope>NUCLEOTIDE SEQUENCE</scope>
    <source>
        <strain evidence="1">IND107</strain>
    </source>
</reference>
<organism evidence="1 2">
    <name type="scientific">Cryptococcus tetragattii IND107</name>
    <dbReference type="NCBI Taxonomy" id="1296105"/>
    <lineage>
        <taxon>Eukaryota</taxon>
        <taxon>Fungi</taxon>
        <taxon>Dikarya</taxon>
        <taxon>Basidiomycota</taxon>
        <taxon>Agaricomycotina</taxon>
        <taxon>Tremellomycetes</taxon>
        <taxon>Tremellales</taxon>
        <taxon>Cryptococcaceae</taxon>
        <taxon>Cryptococcus</taxon>
        <taxon>Cryptococcus gattii species complex</taxon>
    </lineage>
</organism>
<dbReference type="Proteomes" id="UP000054399">
    <property type="component" value="Unassembled WGS sequence"/>
</dbReference>
<dbReference type="RefSeq" id="XP_066616625.1">
    <property type="nucleotide sequence ID" value="XM_066754724.1"/>
</dbReference>
<dbReference type="GeneID" id="91987005"/>
<name>A0ABR3C3Z0_9TREE</name>
<protein>
    <submittedName>
        <fullName evidence="1">Uncharacterized protein</fullName>
    </submittedName>
</protein>
<evidence type="ECO:0000313" key="2">
    <source>
        <dbReference type="Proteomes" id="UP000054399"/>
    </source>
</evidence>